<dbReference type="PANTHER" id="PTHR21963">
    <property type="entry name" value="PF6"/>
    <property type="match status" value="1"/>
</dbReference>
<dbReference type="InterPro" id="IPR026173">
    <property type="entry name" value="SPAG17"/>
</dbReference>
<feature type="region of interest" description="Disordered" evidence="1">
    <location>
        <begin position="157"/>
        <end position="178"/>
    </location>
</feature>
<keyword evidence="2" id="KW-1185">Reference proteome</keyword>
<proteinExistence type="predicted"/>
<evidence type="ECO:0000313" key="2">
    <source>
        <dbReference type="Proteomes" id="UP000694924"/>
    </source>
</evidence>
<feature type="compositionally biased region" description="Basic and acidic residues" evidence="1">
    <location>
        <begin position="789"/>
        <end position="819"/>
    </location>
</feature>
<organism evidence="2 3">
    <name type="scientific">Polistes dominula</name>
    <name type="common">European paper wasp</name>
    <name type="synonym">Vespa dominula</name>
    <dbReference type="NCBI Taxonomy" id="743375"/>
    <lineage>
        <taxon>Eukaryota</taxon>
        <taxon>Metazoa</taxon>
        <taxon>Ecdysozoa</taxon>
        <taxon>Arthropoda</taxon>
        <taxon>Hexapoda</taxon>
        <taxon>Insecta</taxon>
        <taxon>Pterygota</taxon>
        <taxon>Neoptera</taxon>
        <taxon>Endopterygota</taxon>
        <taxon>Hymenoptera</taxon>
        <taxon>Apocrita</taxon>
        <taxon>Aculeata</taxon>
        <taxon>Vespoidea</taxon>
        <taxon>Vespidae</taxon>
        <taxon>Polistinae</taxon>
        <taxon>Polistini</taxon>
        <taxon>Polistes</taxon>
    </lineage>
</organism>
<accession>A0ABM1I6G9</accession>
<dbReference type="Proteomes" id="UP000694924">
    <property type="component" value="Unplaced"/>
</dbReference>
<name>A0ABM1I6G9_POLDO</name>
<gene>
    <name evidence="3" type="primary">LOC107066065</name>
</gene>
<evidence type="ECO:0000313" key="3">
    <source>
        <dbReference type="RefSeq" id="XP_015175806.1"/>
    </source>
</evidence>
<protein>
    <submittedName>
        <fullName evidence="3">Uncharacterized protein LOC107066065</fullName>
    </submittedName>
</protein>
<dbReference type="PANTHER" id="PTHR21963:SF1">
    <property type="entry name" value="SPERM-ASSOCIATED ANTIGEN 17"/>
    <property type="match status" value="1"/>
</dbReference>
<dbReference type="GeneID" id="107066065"/>
<evidence type="ECO:0000256" key="1">
    <source>
        <dbReference type="SAM" id="MobiDB-lite"/>
    </source>
</evidence>
<dbReference type="RefSeq" id="XP_015175806.1">
    <property type="nucleotide sequence ID" value="XM_015320320.1"/>
</dbReference>
<sequence>MSKRRSAKTVTSVKSKKLNDENSWQEALESIAINDDHWWCVVTMMIETKCNHARFVSMFNEAADEGKRKSIYTLNRQKMLANVWSLSRQDPDKCPVLQRVCHHANKLFEANIESAWLLARVIKYMIYQAKVDVRMKKEQELKRAIEDEYRIMQTVTNPSTSKSIPKKSATEQSLRGKANTRLRKRDEEWRDIVYVDDAPFDGPNLYVILSGFHDPDLPIELMNIGVPLTCILKIKRPGEKLERVTLHYLEGKIQDTLYDRMRLRFTKTYTVDKVDLYKFWSALKNILKNPQTVQVFSNVAFLTIKPPILSETSDDLEYETLKKDIYDKVSFIVYDLYDLLRKHSNYLRSMLIQRYDIDEMKEIDAKVYRAILDALPTECVTVPILLHALLIQVEDNLDVLTDRSLNEQNVSAKENIYEKKTIEEDVEDVEEEEKVSIESIDDKEDSWVNKRLKLLNQKYKITTNKNVNEENLNDLTIQLILHGDKLSLNTYHIILNDDIKKMLKLSNDMTLADAFLQIYHDPRIIDCWLNHEKLTDKKMKDYNCYINNLINYFDPSVEICRENIYHYLHFLIFDKMIYGNSLDKKSTNEKDQMLSVISCLHSPTAFLNCPGLFGLTDKREILLPSYLEKNVYEKRRRRMHRLKEPLEEYNDVELLPKKVLLQTTYECFRDFEHFEKRYFEPTDSILLYFSNDYVIGEVSEKLFVSNLRTPVCLRDFVKYVNKEEIDWINREEEKYRLESIERIGKSSIDTITFSKDYNQFSLYFGDEHFILPNSLKARDLSKKLQTVSKRNDTTRQDTSGRKTKDLEKKIPKGNREKQKGGKTLSEKISSGKGKKEETNGIDTSFLPKRKILSLEFAKEDEPYEFVGYDLGNLRVQIVEKRKIFYSEDGTFVRVNLETWLYENVDLRIAVTLSGCTLRLFEKPLDPTNSNVFHLTTNEGNILAFYKQIDLERNKIFTISDTTLNDFYWKNLECDFHASCPSGLTILSVTGDGPDNPFYIRQSYISKGGPKDVSQEAYRKYLRNGTVLKFLHDNRVIVLRPNGVIVECISFEDTIITEEKNLEEGTADVRTGMQYGRIKVTGYNVLDHDGRRYEVLRDLIVREYDRLLFRENSDYEVDENFTRRSDGTDMLFHSNGKLIVHFPDGTRITTGYKIEERPLICDWTRDEFERYFGSIKLYEHDDRLFQVNSRNYYSNNYENGMDKVIVVDNSNNDKKFLWQKGEPLNDENRYQDEMTRILIADGFVSVLLTSTFEHKNYASVSYDQSAVSCTLSMPNDLRVSISRRGHYEVSAPGKVNLKIESDKLIFSSEMCATCAGRSTSVYNFNGRRSEPIVSTIFTSKDLFGNVFEVKSDGTTSYRGKNRERPSRKFDFNENAPDDDDVILSINRDLNAYEYLHRSIRHQEEMIVHLNKDASAIFPPVSIHRSNLHHLITFVPLETELRSKALLQSHQIPKVKPTNADRKDLVRSTYSIPYDWLFPFGRNGHGICNDRYDMPLAKTTKRRPPRTLRLRILHGFKEPGRNAIIDLQKAMASYWRYLVGNIDECQRSLNVYDGVQPKLEEDDYRTWKDNIREFALGIRTNIDVATYLDSLQRYRRELSMPKLEVKSKKLFEMLKLRKANEIQIEWHKRCIRENIILPYFENVIDFTSADDGNENHPCEPCFNEARILRRIDT</sequence>
<feature type="region of interest" description="Disordered" evidence="1">
    <location>
        <begin position="786"/>
        <end position="839"/>
    </location>
</feature>
<reference evidence="3" key="1">
    <citation type="submission" date="2025-08" db="UniProtKB">
        <authorList>
            <consortium name="RefSeq"/>
        </authorList>
    </citation>
    <scope>IDENTIFICATION</scope>
    <source>
        <tissue evidence="3">Whole body</tissue>
    </source>
</reference>